<evidence type="ECO:0000313" key="8">
    <source>
        <dbReference type="Proteomes" id="UP000189677"/>
    </source>
</evidence>
<dbReference type="GO" id="GO:0044550">
    <property type="term" value="P:secondary metabolite biosynthetic process"/>
    <property type="evidence" value="ECO:0007669"/>
    <property type="project" value="TreeGrafter"/>
</dbReference>
<dbReference type="Gene3D" id="3.30.559.10">
    <property type="entry name" value="Chloramphenicol acetyltransferase-like domain"/>
    <property type="match status" value="2"/>
</dbReference>
<dbReference type="CDD" id="cd19540">
    <property type="entry name" value="LCL_NRPS-like"/>
    <property type="match status" value="2"/>
</dbReference>
<dbReference type="GO" id="GO:0003824">
    <property type="term" value="F:catalytic activity"/>
    <property type="evidence" value="ECO:0007669"/>
    <property type="project" value="InterPro"/>
</dbReference>
<dbReference type="InterPro" id="IPR006162">
    <property type="entry name" value="Ppantetheine_attach_site"/>
</dbReference>
<accession>A0A1U9QMR0</accession>
<evidence type="ECO:0000256" key="4">
    <source>
        <dbReference type="ARBA" id="ARBA00022553"/>
    </source>
</evidence>
<dbReference type="Gene3D" id="3.40.50.1820">
    <property type="entry name" value="alpha/beta hydrolase"/>
    <property type="match status" value="1"/>
</dbReference>
<dbReference type="PROSITE" id="PS00012">
    <property type="entry name" value="PHOSPHOPANTETHEINE"/>
    <property type="match status" value="1"/>
</dbReference>
<evidence type="ECO:0000313" key="7">
    <source>
        <dbReference type="EMBL" id="AQU65071.1"/>
    </source>
</evidence>
<evidence type="ECO:0000256" key="3">
    <source>
        <dbReference type="ARBA" id="ARBA00022450"/>
    </source>
</evidence>
<dbReference type="PANTHER" id="PTHR45527">
    <property type="entry name" value="NONRIBOSOMAL PEPTIDE SYNTHETASE"/>
    <property type="match status" value="1"/>
</dbReference>
<dbReference type="Pfam" id="PF00550">
    <property type="entry name" value="PP-binding"/>
    <property type="match status" value="2"/>
</dbReference>
<keyword evidence="3" id="KW-0596">Phosphopantetheine</keyword>
<dbReference type="GO" id="GO:0017000">
    <property type="term" value="P:antibiotic biosynthetic process"/>
    <property type="evidence" value="ECO:0007669"/>
    <property type="project" value="UniProtKB-ARBA"/>
</dbReference>
<gene>
    <name evidence="7" type="ORF">BBN63_01130</name>
</gene>
<dbReference type="SUPFAM" id="SSF47336">
    <property type="entry name" value="ACP-like"/>
    <property type="match status" value="2"/>
</dbReference>
<dbReference type="InterPro" id="IPR009081">
    <property type="entry name" value="PP-bd_ACP"/>
</dbReference>
<dbReference type="InterPro" id="IPR029058">
    <property type="entry name" value="AB_hydrolase_fold"/>
</dbReference>
<dbReference type="GO" id="GO:0005737">
    <property type="term" value="C:cytoplasm"/>
    <property type="evidence" value="ECO:0007669"/>
    <property type="project" value="TreeGrafter"/>
</dbReference>
<dbReference type="PANTHER" id="PTHR45527:SF1">
    <property type="entry name" value="FATTY ACID SYNTHASE"/>
    <property type="match status" value="1"/>
</dbReference>
<dbReference type="GO" id="GO:0008610">
    <property type="term" value="P:lipid biosynthetic process"/>
    <property type="evidence" value="ECO:0007669"/>
    <property type="project" value="UniProtKB-ARBA"/>
</dbReference>
<dbReference type="Pfam" id="PF00501">
    <property type="entry name" value="AMP-binding"/>
    <property type="match status" value="1"/>
</dbReference>
<feature type="compositionally biased region" description="Basic residues" evidence="5">
    <location>
        <begin position="1642"/>
        <end position="1651"/>
    </location>
</feature>
<dbReference type="SMART" id="SM00823">
    <property type="entry name" value="PKS_PP"/>
    <property type="match status" value="2"/>
</dbReference>
<dbReference type="InterPro" id="IPR020806">
    <property type="entry name" value="PKS_PP-bd"/>
</dbReference>
<dbReference type="Gene3D" id="3.30.300.30">
    <property type="match status" value="1"/>
</dbReference>
<dbReference type="InterPro" id="IPR001242">
    <property type="entry name" value="Condensation_dom"/>
</dbReference>
<dbReference type="InterPro" id="IPR042099">
    <property type="entry name" value="ANL_N_sf"/>
</dbReference>
<evidence type="ECO:0000259" key="6">
    <source>
        <dbReference type="PROSITE" id="PS50075"/>
    </source>
</evidence>
<dbReference type="Gene3D" id="3.30.559.30">
    <property type="entry name" value="Nonribosomal peptide synthetase, condensation domain"/>
    <property type="match status" value="2"/>
</dbReference>
<dbReference type="Gene3D" id="1.10.1200.10">
    <property type="entry name" value="ACP-like"/>
    <property type="match status" value="1"/>
</dbReference>
<feature type="region of interest" description="Disordered" evidence="5">
    <location>
        <begin position="1622"/>
        <end position="1663"/>
    </location>
</feature>
<dbReference type="Proteomes" id="UP000189677">
    <property type="component" value="Chromosome"/>
</dbReference>
<feature type="domain" description="Carrier" evidence="6">
    <location>
        <begin position="1553"/>
        <end position="1628"/>
    </location>
</feature>
<comment type="similarity">
    <text evidence="2">Belongs to the ATP-dependent AMP-binding enzyme family.</text>
</comment>
<dbReference type="InterPro" id="IPR036736">
    <property type="entry name" value="ACP-like_sf"/>
</dbReference>
<proteinExistence type="inferred from homology"/>
<dbReference type="InterPro" id="IPR000873">
    <property type="entry name" value="AMP-dep_synth/lig_dom"/>
</dbReference>
<dbReference type="InterPro" id="IPR025110">
    <property type="entry name" value="AMP-bd_C"/>
</dbReference>
<dbReference type="FunFam" id="1.10.1200.10:FF:000016">
    <property type="entry name" value="Non-ribosomal peptide synthase"/>
    <property type="match status" value="1"/>
</dbReference>
<dbReference type="GO" id="GO:0072330">
    <property type="term" value="P:monocarboxylic acid biosynthetic process"/>
    <property type="evidence" value="ECO:0007669"/>
    <property type="project" value="UniProtKB-ARBA"/>
</dbReference>
<dbReference type="Pfam" id="PF13193">
    <property type="entry name" value="AMP-binding_C"/>
    <property type="match status" value="1"/>
</dbReference>
<protein>
    <recommendedName>
        <fullName evidence="6">Carrier domain-containing protein</fullName>
    </recommendedName>
</protein>
<organism evidence="7 8">
    <name type="scientific">Streptomyces niveus</name>
    <name type="common">Streptomyces spheroides</name>
    <dbReference type="NCBI Taxonomy" id="193462"/>
    <lineage>
        <taxon>Bacteria</taxon>
        <taxon>Bacillati</taxon>
        <taxon>Actinomycetota</taxon>
        <taxon>Actinomycetes</taxon>
        <taxon>Kitasatosporales</taxon>
        <taxon>Streptomycetaceae</taxon>
        <taxon>Streptomyces</taxon>
    </lineage>
</organism>
<evidence type="ECO:0000256" key="5">
    <source>
        <dbReference type="SAM" id="MobiDB-lite"/>
    </source>
</evidence>
<dbReference type="Pfam" id="PF00668">
    <property type="entry name" value="Condensation"/>
    <property type="match status" value="2"/>
</dbReference>
<evidence type="ECO:0000256" key="1">
    <source>
        <dbReference type="ARBA" id="ARBA00001957"/>
    </source>
</evidence>
<keyword evidence="8" id="KW-1185">Reference proteome</keyword>
<dbReference type="InterPro" id="IPR045851">
    <property type="entry name" value="AMP-bd_C_sf"/>
</dbReference>
<comment type="cofactor">
    <cofactor evidence="1">
        <name>pantetheine 4'-phosphate</name>
        <dbReference type="ChEBI" id="CHEBI:47942"/>
    </cofactor>
</comment>
<keyword evidence="4" id="KW-0597">Phosphoprotein</keyword>
<dbReference type="GO" id="GO:0043041">
    <property type="term" value="P:amino acid activation for nonribosomal peptide biosynthetic process"/>
    <property type="evidence" value="ECO:0007669"/>
    <property type="project" value="TreeGrafter"/>
</dbReference>
<feature type="compositionally biased region" description="Low complexity" evidence="5">
    <location>
        <begin position="467"/>
        <end position="480"/>
    </location>
</feature>
<sequence length="1663" mass="175576">MLPLSFAQRRLWFMNRLEGASATYNVPVVLRLGGVPDRHALASAVSDVVRRHEVLRTVFPAVDGEPYQRILDGPGPEPEWMECAPGAVDALVDAFAHEPFDITAERPLRVRLFVTGAGESVLVLLLHHVATDGWSTGPLLRDLTSAYGARSAGAAPEWEQLPVQYADYTLWQRDMLGDADDPDSVLTEQLAFWQTALTDVPPVLELPTDRPRPAEPSGRGDLVKGWIDSGTHARLLELARSRRASLFMVAQAALSGVLAQVSGRDDIVVGSAVAGRPEEELNDLVGFFVNSLVLRTDVSGDPAFTELLDRVREIGLAAYAHDDLPFDLLVEHLNPARSLSHHPFFQTMLTLQNGTDPGVRLGDIPGTVEPAGLRTAKFDINVFCTEVYGDGGEPGGVEVWFQYATDLFDASTATLLLGLLTRALDAVADDPAIRVTDAVALTDAERHSLAERRERVADAGARAVGGAAQGASGDADAGSQNGSEGAAGAARSPREEILCGLFATVLGRGRIAPDDNFFRNGGHSLLGVRLVNRVRSVLGVDLGIRDLFLAPTPAGLDRRLDELAGGSARPALVPVERPERVPMSFAQRRLWFVNELEGPSRSYNIPVVLRLDEPLDADVLADALADVAERHEVLRTVCGVMDGEPYQRILTGVRPPLDVVHTDEAGLTGAVDAATGQIFDLGADIPLRARLLELDDSGAQVLVVLVHHIAGDGWSLEPLLADLSAAYTARLTQQAPEWRPLPVQYADYALWQREVLGEESDPESVLARQLLFWRAALDGAPPVLELPAARTRPAVATHDGALEPFALDAATHDALARIAGESGATLFMVFQAALAVTLSRLGAGTDLPIGTVEAGRGDAALDDLVGFFVNTLVLRTDVSGDPAFTELVARVRDTDLAAYAHQDVPFEQLVEHLSPDRSTAHHPLVQVMLLLRSAGGPVGAGAAGRSALSGTDVLFDTGRAKFDLTLALTERQEADGARAGITGVLEYATDLYDAATARLVVDCLTAVLRQVAAAPERGIEEIDLLSAADRAALFASDAGDVPASDARITELFARHVASDPDGVALIAAGGRMTYGELDAAANRLAHGLVARGVGRGDVVGVLLEPGTPLVVSALATLKSGAAYVLLDPSDEERLADSGAGGAGSGLAALVCATVEAADRLGAARPARVVVLDADGVAAAGSSPVDAGTDPGAPLLAGDASDTAYVLPGTPAALFSHRAVVAAATDRALVDPASSGHRPGVWLQHAPVTSGRFALELWGPLLTGAACVLWSGGSGRPETIASLVVEHEVTATALPGRVFDVLVDDHPEAFARLGLVITGDEAPSPGQLTRAEDLFGQVRIAYGHGASGSVFGHGGTVGNGPGAGASGEESRYVLDGRLRPVPVGVPGELYVAGPRTADGFPGRPGVSAARLTADPFGPVGSRMHRTGELAVRSADGNLRVLGRCLDEPPTVRGLRVEPREIEAVLTRHPSVRRAAVLLREDEPGEHRLVAYQVTAGEGAPDVPAVRAAVAETLPAHWVPAEFVVLDALPLTREGRLDRLALPAPEDVRRVETEVPRDAREEVLHGLFVEILGGRQIGRDDNFFRVGGHSLLAVRLVNRIRSALGAELTLRDVFNAPTVATLTERLPAPGVPETTPPPQETRPTLRRRTRSGSRVHDTSVPAGRL</sequence>
<reference evidence="7 8" key="1">
    <citation type="submission" date="2016-11" db="EMBL/GenBank/DDBJ databases">
        <title>Complete genome sequence of Streptomyces niveus SCSIO 3406.</title>
        <authorList>
            <person name="Zhu Q."/>
            <person name="Cheng W."/>
            <person name="Song Y."/>
            <person name="Li Q."/>
            <person name="Ju J."/>
        </authorList>
    </citation>
    <scope>NUCLEOTIDE SEQUENCE [LARGE SCALE GENOMIC DNA]</scope>
    <source>
        <strain evidence="7 8">SCSIO 3406</strain>
    </source>
</reference>
<dbReference type="KEGG" id="snw:BBN63_01130"/>
<dbReference type="Gene3D" id="3.40.50.12780">
    <property type="entry name" value="N-terminal domain of ligase-like"/>
    <property type="match status" value="1"/>
</dbReference>
<dbReference type="SUPFAM" id="SSF56801">
    <property type="entry name" value="Acetyl-CoA synthetase-like"/>
    <property type="match status" value="1"/>
</dbReference>
<evidence type="ECO:0000256" key="2">
    <source>
        <dbReference type="ARBA" id="ARBA00006432"/>
    </source>
</evidence>
<dbReference type="GO" id="GO:0031177">
    <property type="term" value="F:phosphopantetheine binding"/>
    <property type="evidence" value="ECO:0007669"/>
    <property type="project" value="InterPro"/>
</dbReference>
<dbReference type="InterPro" id="IPR023213">
    <property type="entry name" value="CAT-like_dom_sf"/>
</dbReference>
<dbReference type="SUPFAM" id="SSF52777">
    <property type="entry name" value="CoA-dependent acyltransferases"/>
    <property type="match status" value="4"/>
</dbReference>
<feature type="region of interest" description="Disordered" evidence="5">
    <location>
        <begin position="467"/>
        <end position="489"/>
    </location>
</feature>
<dbReference type="EMBL" id="CP018047">
    <property type="protein sequence ID" value="AQU65071.1"/>
    <property type="molecule type" value="Genomic_DNA"/>
</dbReference>
<feature type="domain" description="Carrier" evidence="6">
    <location>
        <begin position="489"/>
        <end position="564"/>
    </location>
</feature>
<dbReference type="PROSITE" id="PS50075">
    <property type="entry name" value="CARRIER"/>
    <property type="match status" value="2"/>
</dbReference>
<name>A0A1U9QMR0_STRNV</name>